<keyword evidence="2 4" id="KW-0479">Metal-binding</keyword>
<feature type="domain" description="Cytochrome c" evidence="5">
    <location>
        <begin position="79"/>
        <end position="164"/>
    </location>
</feature>
<dbReference type="Proteomes" id="UP001621714">
    <property type="component" value="Unassembled WGS sequence"/>
</dbReference>
<dbReference type="Pfam" id="PF21342">
    <property type="entry name" value="SoxA-TsdA_cyt-c"/>
    <property type="match status" value="1"/>
</dbReference>
<accession>A0ABW8PVB4</accession>
<dbReference type="PANTHER" id="PTHR35008:SF9">
    <property type="entry name" value="CYTOCHROME C DOMAIN-CONTAINING PROTEIN"/>
    <property type="match status" value="1"/>
</dbReference>
<organism evidence="6 7">
    <name type="scientific">Marinospirillum alkalitolerans</name>
    <dbReference type="NCBI Taxonomy" id="3123374"/>
    <lineage>
        <taxon>Bacteria</taxon>
        <taxon>Pseudomonadati</taxon>
        <taxon>Pseudomonadota</taxon>
        <taxon>Gammaproteobacteria</taxon>
        <taxon>Oceanospirillales</taxon>
        <taxon>Oceanospirillaceae</taxon>
        <taxon>Marinospirillum</taxon>
    </lineage>
</organism>
<keyword evidence="1 4" id="KW-0349">Heme</keyword>
<proteinExistence type="predicted"/>
<dbReference type="EMBL" id="JBANFI010000002">
    <property type="protein sequence ID" value="MFK7160213.1"/>
    <property type="molecule type" value="Genomic_DNA"/>
</dbReference>
<dbReference type="PANTHER" id="PTHR35008">
    <property type="entry name" value="BLL4482 PROTEIN-RELATED"/>
    <property type="match status" value="1"/>
</dbReference>
<dbReference type="RefSeq" id="WP_405337472.1">
    <property type="nucleotide sequence ID" value="NZ_JBANFI010000002.1"/>
</dbReference>
<comment type="caution">
    <text evidence="6">The sequence shown here is derived from an EMBL/GenBank/DDBJ whole genome shotgun (WGS) entry which is preliminary data.</text>
</comment>
<dbReference type="InterPro" id="IPR009056">
    <property type="entry name" value="Cyt_c-like_dom"/>
</dbReference>
<evidence type="ECO:0000256" key="2">
    <source>
        <dbReference type="ARBA" id="ARBA00022723"/>
    </source>
</evidence>
<feature type="domain" description="Cytochrome c" evidence="5">
    <location>
        <begin position="189"/>
        <end position="274"/>
    </location>
</feature>
<name>A0ABW8PVB4_9GAMM</name>
<protein>
    <submittedName>
        <fullName evidence="6">C-type cytochrome</fullName>
    </submittedName>
</protein>
<dbReference type="PROSITE" id="PS51007">
    <property type="entry name" value="CYTC"/>
    <property type="match status" value="2"/>
</dbReference>
<gene>
    <name evidence="6" type="ORF">V6U78_04090</name>
</gene>
<dbReference type="InterPro" id="IPR051459">
    <property type="entry name" value="Cytochrome_c-type_DH"/>
</dbReference>
<sequence length="334" mass="37802">MTFNFRPLPVLSALSALILLGSATQLLAERELRFPVNPPEPREGQYVHVPPTLDELETSGMHPELQRVIRRGHDLFVNTQQLRGENVFNDMNCSSCHMGEGRLPFAGPVWRAAVVLPNFRPKNQHVNNLEERIAGCFTYSMNGIPPEYGSDNMVALAAYHQWLARGVPTYQLTDYYGRGYSIDRPDEEPSYERGQALYEANCALCHAQDGSGMRVDGTPHFPAVWGDLSYNWGAGIIRHHTLAGFIHHNMPLGQPYTMSVQQSWDIAAYINRQERPQDPRYTGDVHETRALYLDTFHVHGDYGTEQQGRLLGDHDNLGEKPILRPAVVRPRTFQ</sequence>
<evidence type="ECO:0000256" key="3">
    <source>
        <dbReference type="ARBA" id="ARBA00023004"/>
    </source>
</evidence>
<evidence type="ECO:0000313" key="7">
    <source>
        <dbReference type="Proteomes" id="UP001621714"/>
    </source>
</evidence>
<keyword evidence="3 4" id="KW-0408">Iron</keyword>
<keyword evidence="7" id="KW-1185">Reference proteome</keyword>
<evidence type="ECO:0000313" key="6">
    <source>
        <dbReference type="EMBL" id="MFK7160213.1"/>
    </source>
</evidence>
<dbReference type="Gene3D" id="1.10.760.10">
    <property type="entry name" value="Cytochrome c-like domain"/>
    <property type="match status" value="2"/>
</dbReference>
<reference evidence="6 7" key="1">
    <citation type="submission" date="2024-02" db="EMBL/GenBank/DDBJ databases">
        <title>Marinospirillum sp. MEB 164 isolated from Lonar lake sediment.</title>
        <authorList>
            <person name="Joshi A."/>
            <person name="Thite S."/>
        </authorList>
    </citation>
    <scope>NUCLEOTIDE SEQUENCE [LARGE SCALE GENOMIC DNA]</scope>
    <source>
        <strain evidence="6 7">MEB164</strain>
    </source>
</reference>
<evidence type="ECO:0000259" key="5">
    <source>
        <dbReference type="PROSITE" id="PS51007"/>
    </source>
</evidence>
<dbReference type="SUPFAM" id="SSF46626">
    <property type="entry name" value="Cytochrome c"/>
    <property type="match status" value="2"/>
</dbReference>
<evidence type="ECO:0000256" key="4">
    <source>
        <dbReference type="PROSITE-ProRule" id="PRU00433"/>
    </source>
</evidence>
<dbReference type="InterPro" id="IPR036909">
    <property type="entry name" value="Cyt_c-like_dom_sf"/>
</dbReference>
<dbReference type="Pfam" id="PF13442">
    <property type="entry name" value="Cytochrome_CBB3"/>
    <property type="match status" value="1"/>
</dbReference>
<evidence type="ECO:0000256" key="1">
    <source>
        <dbReference type="ARBA" id="ARBA00022617"/>
    </source>
</evidence>